<dbReference type="STRING" id="451379.A0A0N5AYY2"/>
<comment type="similarity">
    <text evidence="1">Belongs to the API5 family.</text>
</comment>
<keyword evidence="2" id="KW-0053">Apoptosis</keyword>
<reference evidence="5" key="1">
    <citation type="submission" date="2017-02" db="UniProtKB">
        <authorList>
            <consortium name="WormBaseParasite"/>
        </authorList>
    </citation>
    <scope>IDENTIFICATION</scope>
</reference>
<dbReference type="InterPro" id="IPR008383">
    <property type="entry name" value="API5"/>
</dbReference>
<feature type="region of interest" description="Disordered" evidence="3">
    <location>
        <begin position="484"/>
        <end position="540"/>
    </location>
</feature>
<dbReference type="AlphaFoldDB" id="A0A0N5AYY2"/>
<dbReference type="SUPFAM" id="SSF48371">
    <property type="entry name" value="ARM repeat"/>
    <property type="match status" value="1"/>
</dbReference>
<dbReference type="GO" id="GO:0005634">
    <property type="term" value="C:nucleus"/>
    <property type="evidence" value="ECO:0007669"/>
    <property type="project" value="TreeGrafter"/>
</dbReference>
<protein>
    <submittedName>
        <fullName evidence="5">Apoptosis inhibitor 5</fullName>
    </submittedName>
</protein>
<feature type="compositionally biased region" description="Polar residues" evidence="3">
    <location>
        <begin position="336"/>
        <end position="347"/>
    </location>
</feature>
<proteinExistence type="inferred from homology"/>
<organism evidence="4 5">
    <name type="scientific">Syphacia muris</name>
    <dbReference type="NCBI Taxonomy" id="451379"/>
    <lineage>
        <taxon>Eukaryota</taxon>
        <taxon>Metazoa</taxon>
        <taxon>Ecdysozoa</taxon>
        <taxon>Nematoda</taxon>
        <taxon>Chromadorea</taxon>
        <taxon>Rhabditida</taxon>
        <taxon>Spirurina</taxon>
        <taxon>Oxyuridomorpha</taxon>
        <taxon>Oxyuroidea</taxon>
        <taxon>Oxyuridae</taxon>
        <taxon>Syphacia</taxon>
    </lineage>
</organism>
<feature type="region of interest" description="Disordered" evidence="3">
    <location>
        <begin position="336"/>
        <end position="355"/>
    </location>
</feature>
<dbReference type="PANTHER" id="PTHR12758">
    <property type="entry name" value="APOPTOSIS INHIBITOR 5-RELATED"/>
    <property type="match status" value="1"/>
</dbReference>
<evidence type="ECO:0000313" key="5">
    <source>
        <dbReference type="WBParaSite" id="SMUV_0001018401-mRNA-1"/>
    </source>
</evidence>
<dbReference type="InterPro" id="IPR016024">
    <property type="entry name" value="ARM-type_fold"/>
</dbReference>
<feature type="compositionally biased region" description="Low complexity" evidence="3">
    <location>
        <begin position="524"/>
        <end position="533"/>
    </location>
</feature>
<name>A0A0N5AYY2_9BILA</name>
<dbReference type="InterPro" id="IPR011989">
    <property type="entry name" value="ARM-like"/>
</dbReference>
<dbReference type="Proteomes" id="UP000046393">
    <property type="component" value="Unplaced"/>
</dbReference>
<evidence type="ECO:0000313" key="4">
    <source>
        <dbReference type="Proteomes" id="UP000046393"/>
    </source>
</evidence>
<dbReference type="PANTHER" id="PTHR12758:SF19">
    <property type="entry name" value="APOPTOSIS INHIBITOR 5"/>
    <property type="match status" value="1"/>
</dbReference>
<keyword evidence="4" id="KW-1185">Reference proteome</keyword>
<sequence>MAETPTVDDIYDSCNAVDNGELKDYSVFIAGTKSADVKVKKLSAQMIVRYWQKLDEQRKNAFSSLTSLLVDPDPETRKAVIREMSHLVKMGLLVEETANVLSELLQLTDRNDETTMVHDLLMRFLKSYPKEVLSAVFKNILASKEEPYRICLLKFVNAHINEISPSLFTNELKKMIEDQYREILRDVTAAEFDLIFDTMKSMECYKGVKGRLTLYNMVVEQIDTSQPLIVSDVQRCDQVLYFAEKTQALLSVCSLIFMKYLFMNEIKIVYKVNCHSTNLIKFLISSIRDFRKSFPGLRNRYLRTVADLMPFSEVLDESSIIQMFVEFMTLIPSMPSENGDINDSKGNGNEKDPEHELKLSELEALGIAVCTALKANGEVFQNIRTNNFQTDLEQGAVENWLKRMLYLARLLQQYIAGAKNDLKKVNEASSPDRDKNKQKSFENSLKKAENILKLAKDLVHTKPTFTPVQPSWKESTLKMAKKHKLNDNNNHSTLTHPEKKGRPVPDVYVPPSGKYSSTFAGKSVGRTNRSGNVRGRRGRY</sequence>
<dbReference type="GO" id="GO:0006915">
    <property type="term" value="P:apoptotic process"/>
    <property type="evidence" value="ECO:0007669"/>
    <property type="project" value="UniProtKB-KW"/>
</dbReference>
<dbReference type="WBParaSite" id="SMUV_0001018401-mRNA-1">
    <property type="protein sequence ID" value="SMUV_0001018401-mRNA-1"/>
    <property type="gene ID" value="SMUV_0001018401"/>
</dbReference>
<dbReference type="Gene3D" id="1.25.10.10">
    <property type="entry name" value="Leucine-rich Repeat Variant"/>
    <property type="match status" value="1"/>
</dbReference>
<evidence type="ECO:0000256" key="3">
    <source>
        <dbReference type="SAM" id="MobiDB-lite"/>
    </source>
</evidence>
<evidence type="ECO:0000256" key="1">
    <source>
        <dbReference type="ARBA" id="ARBA00009515"/>
    </source>
</evidence>
<dbReference type="GO" id="GO:0003723">
    <property type="term" value="F:RNA binding"/>
    <property type="evidence" value="ECO:0007669"/>
    <property type="project" value="TreeGrafter"/>
</dbReference>
<evidence type="ECO:0000256" key="2">
    <source>
        <dbReference type="ARBA" id="ARBA00022703"/>
    </source>
</evidence>
<dbReference type="GO" id="GO:0043066">
    <property type="term" value="P:negative regulation of apoptotic process"/>
    <property type="evidence" value="ECO:0007669"/>
    <property type="project" value="TreeGrafter"/>
</dbReference>
<accession>A0A0N5AYY2</accession>
<dbReference type="Pfam" id="PF05918">
    <property type="entry name" value="API5"/>
    <property type="match status" value="1"/>
</dbReference>